<feature type="compositionally biased region" description="Acidic residues" evidence="4">
    <location>
        <begin position="540"/>
        <end position="552"/>
    </location>
</feature>
<keyword evidence="1 3" id="KW-0853">WD repeat</keyword>
<dbReference type="PROSITE" id="PS50294">
    <property type="entry name" value="WD_REPEATS_REGION"/>
    <property type="match status" value="2"/>
</dbReference>
<evidence type="ECO:0000256" key="4">
    <source>
        <dbReference type="SAM" id="MobiDB-lite"/>
    </source>
</evidence>
<dbReference type="GO" id="GO:0080008">
    <property type="term" value="C:Cul4-RING E3 ubiquitin ligase complex"/>
    <property type="evidence" value="ECO:0007669"/>
    <property type="project" value="TreeGrafter"/>
</dbReference>
<keyword evidence="6" id="KW-1185">Reference proteome</keyword>
<dbReference type="InterPro" id="IPR015943">
    <property type="entry name" value="WD40/YVTN_repeat-like_dom_sf"/>
</dbReference>
<dbReference type="OMA" id="SNIFCLC"/>
<dbReference type="PROSITE" id="PS50082">
    <property type="entry name" value="WD_REPEATS_2"/>
    <property type="match status" value="2"/>
</dbReference>
<feature type="compositionally biased region" description="Low complexity" evidence="4">
    <location>
        <begin position="435"/>
        <end position="445"/>
    </location>
</feature>
<accession>A0A2H3JRB1</accession>
<dbReference type="SUPFAM" id="SSF50978">
    <property type="entry name" value="WD40 repeat-like"/>
    <property type="match status" value="1"/>
</dbReference>
<dbReference type="InterPro" id="IPR019775">
    <property type="entry name" value="WD40_repeat_CS"/>
</dbReference>
<protein>
    <submittedName>
        <fullName evidence="5">WD40 repeat-like protein</fullName>
    </submittedName>
</protein>
<dbReference type="STRING" id="742152.A0A2H3JRB1"/>
<organism evidence="5 6">
    <name type="scientific">Wolfiporia cocos (strain MD-104)</name>
    <name type="common">Brown rot fungus</name>
    <dbReference type="NCBI Taxonomy" id="742152"/>
    <lineage>
        <taxon>Eukaryota</taxon>
        <taxon>Fungi</taxon>
        <taxon>Dikarya</taxon>
        <taxon>Basidiomycota</taxon>
        <taxon>Agaricomycotina</taxon>
        <taxon>Agaricomycetes</taxon>
        <taxon>Polyporales</taxon>
        <taxon>Phaeolaceae</taxon>
        <taxon>Wolfiporia</taxon>
    </lineage>
</organism>
<evidence type="ECO:0000256" key="2">
    <source>
        <dbReference type="ARBA" id="ARBA00022737"/>
    </source>
</evidence>
<feature type="repeat" description="WD" evidence="3">
    <location>
        <begin position="86"/>
        <end position="119"/>
    </location>
</feature>
<dbReference type="OrthoDB" id="4869960at2759"/>
<keyword evidence="2" id="KW-0677">Repeat</keyword>
<evidence type="ECO:0000256" key="3">
    <source>
        <dbReference type="PROSITE-ProRule" id="PRU00221"/>
    </source>
</evidence>
<evidence type="ECO:0000313" key="6">
    <source>
        <dbReference type="Proteomes" id="UP000218811"/>
    </source>
</evidence>
<evidence type="ECO:0000313" key="5">
    <source>
        <dbReference type="EMBL" id="PCH40298.1"/>
    </source>
</evidence>
<feature type="region of interest" description="Disordered" evidence="4">
    <location>
        <begin position="435"/>
        <end position="465"/>
    </location>
</feature>
<dbReference type="AlphaFoldDB" id="A0A2H3JRB1"/>
<dbReference type="GO" id="GO:0005737">
    <property type="term" value="C:cytoplasm"/>
    <property type="evidence" value="ECO:0007669"/>
    <property type="project" value="TreeGrafter"/>
</dbReference>
<evidence type="ECO:0000256" key="1">
    <source>
        <dbReference type="ARBA" id="ARBA00022574"/>
    </source>
</evidence>
<reference evidence="5 6" key="1">
    <citation type="journal article" date="2012" name="Science">
        <title>The Paleozoic origin of enzymatic lignin decomposition reconstructed from 31 fungal genomes.</title>
        <authorList>
            <person name="Floudas D."/>
            <person name="Binder M."/>
            <person name="Riley R."/>
            <person name="Barry K."/>
            <person name="Blanchette R.A."/>
            <person name="Henrissat B."/>
            <person name="Martinez A.T."/>
            <person name="Otillar R."/>
            <person name="Spatafora J.W."/>
            <person name="Yadav J.S."/>
            <person name="Aerts A."/>
            <person name="Benoit I."/>
            <person name="Boyd A."/>
            <person name="Carlson A."/>
            <person name="Copeland A."/>
            <person name="Coutinho P.M."/>
            <person name="de Vries R.P."/>
            <person name="Ferreira P."/>
            <person name="Findley K."/>
            <person name="Foster B."/>
            <person name="Gaskell J."/>
            <person name="Glotzer D."/>
            <person name="Gorecki P."/>
            <person name="Heitman J."/>
            <person name="Hesse C."/>
            <person name="Hori C."/>
            <person name="Igarashi K."/>
            <person name="Jurgens J.A."/>
            <person name="Kallen N."/>
            <person name="Kersten P."/>
            <person name="Kohler A."/>
            <person name="Kuees U."/>
            <person name="Kumar T.K.A."/>
            <person name="Kuo A."/>
            <person name="LaButti K."/>
            <person name="Larrondo L.F."/>
            <person name="Lindquist E."/>
            <person name="Ling A."/>
            <person name="Lombard V."/>
            <person name="Lucas S."/>
            <person name="Lundell T."/>
            <person name="Martin R."/>
            <person name="McLaughlin D.J."/>
            <person name="Morgenstern I."/>
            <person name="Morin E."/>
            <person name="Murat C."/>
            <person name="Nagy L.G."/>
            <person name="Nolan M."/>
            <person name="Ohm R.A."/>
            <person name="Patyshakuliyeva A."/>
            <person name="Rokas A."/>
            <person name="Ruiz-Duenas F.J."/>
            <person name="Sabat G."/>
            <person name="Salamov A."/>
            <person name="Samejima M."/>
            <person name="Schmutz J."/>
            <person name="Slot J.C."/>
            <person name="St John F."/>
            <person name="Stenlid J."/>
            <person name="Sun H."/>
            <person name="Sun S."/>
            <person name="Syed K."/>
            <person name="Tsang A."/>
            <person name="Wiebenga A."/>
            <person name="Young D."/>
            <person name="Pisabarro A."/>
            <person name="Eastwood D.C."/>
            <person name="Martin F."/>
            <person name="Cullen D."/>
            <person name="Grigoriev I.V."/>
            <person name="Hibbett D.S."/>
        </authorList>
    </citation>
    <scope>NUCLEOTIDE SEQUENCE [LARGE SCALE GENOMIC DNA]</scope>
    <source>
        <strain evidence="5 6">MD-104</strain>
    </source>
</reference>
<dbReference type="Proteomes" id="UP000218811">
    <property type="component" value="Unassembled WGS sequence"/>
</dbReference>
<dbReference type="EMBL" id="KB468053">
    <property type="protein sequence ID" value="PCH40298.1"/>
    <property type="molecule type" value="Genomic_DNA"/>
</dbReference>
<sequence length="559" mass="60308">MPSCLGPIAYPSPSLLRLARTAAISSLMEDGFPYSKRLRGHTSCVNALAFSSGGGRWLASGGDDPYILLWDLHQGETGLNVPSVRLRGHRANIFSVAFSATSQYLYSGATDNTILRFDLGRLSSSPNPRKPEMSIDRHLGSIRDLSCHPEQDEVSLSASGDGRIILHDYRAGSSLSAAQGTLQEQAEFSGVRYHPTMPHIFATSNVLGEICLRDTRMAFGPLSQRKQNGIVHRYVTTIVKSTSLHLYVPEVSSIAFDSTGTKLAATFLNYRPTIYALSDPYPVATCNGSRLPDGSRVPEGERTYSNSCTMKHGSFGGPAMDTDPYYCAGSDDFRTYMWKIPETSLLQTERQVISLDDWISGVHPDTVGFATSMSEPRRVPVELSVPLCRLGGHASIVNTALMHPTLPILATAGIERTVVLHSPTPSCPITTPIYSETSHSHTSSSATPVANPSSRHADGFARTPTAVRALPPATDAARTRAIRAMVSGTVTAADDADSSEDLDDDEESSTLALFDEILRQEGNGDVFTLRRAAHLFAPDSDSEPEADDDSDDNIGATAR</sequence>
<gene>
    <name evidence="5" type="ORF">WOLCODRAFT_117034</name>
</gene>
<feature type="region of interest" description="Disordered" evidence="4">
    <location>
        <begin position="536"/>
        <end position="559"/>
    </location>
</feature>
<feature type="non-terminal residue" evidence="5">
    <location>
        <position position="1"/>
    </location>
</feature>
<dbReference type="InterPro" id="IPR045151">
    <property type="entry name" value="DCAF8"/>
</dbReference>
<dbReference type="GO" id="GO:0045717">
    <property type="term" value="P:negative regulation of fatty acid biosynthetic process"/>
    <property type="evidence" value="ECO:0007669"/>
    <property type="project" value="TreeGrafter"/>
</dbReference>
<dbReference type="Gene3D" id="2.130.10.10">
    <property type="entry name" value="YVTN repeat-like/Quinoprotein amine dehydrogenase"/>
    <property type="match status" value="2"/>
</dbReference>
<dbReference type="PANTHER" id="PTHR15574">
    <property type="entry name" value="WD REPEAT DOMAIN-CONTAINING FAMILY"/>
    <property type="match status" value="1"/>
</dbReference>
<dbReference type="InterPro" id="IPR036322">
    <property type="entry name" value="WD40_repeat_dom_sf"/>
</dbReference>
<dbReference type="InterPro" id="IPR001680">
    <property type="entry name" value="WD40_rpt"/>
</dbReference>
<dbReference type="PANTHER" id="PTHR15574:SF40">
    <property type="entry name" value="WD AND TETRATRICOPEPTIDE REPEATS PROTEIN 1"/>
    <property type="match status" value="1"/>
</dbReference>
<dbReference type="SMART" id="SM00320">
    <property type="entry name" value="WD40"/>
    <property type="match status" value="4"/>
</dbReference>
<proteinExistence type="predicted"/>
<feature type="repeat" description="WD" evidence="3">
    <location>
        <begin position="38"/>
        <end position="80"/>
    </location>
</feature>
<dbReference type="PROSITE" id="PS00678">
    <property type="entry name" value="WD_REPEATS_1"/>
    <property type="match status" value="1"/>
</dbReference>
<dbReference type="Pfam" id="PF00400">
    <property type="entry name" value="WD40"/>
    <property type="match status" value="2"/>
</dbReference>
<name>A0A2H3JRB1_WOLCO</name>